<dbReference type="RefSeq" id="WP_182337791.1">
    <property type="nucleotide sequence ID" value="NZ_JACGXS010000001.1"/>
</dbReference>
<dbReference type="Proteomes" id="UP000547058">
    <property type="component" value="Unassembled WGS sequence"/>
</dbReference>
<accession>A0A7W3FJX4</accession>
<organism evidence="1 2">
    <name type="scientific">Stenotrophomonas tumulicola</name>
    <dbReference type="NCBI Taxonomy" id="1685415"/>
    <lineage>
        <taxon>Bacteria</taxon>
        <taxon>Pseudomonadati</taxon>
        <taxon>Pseudomonadota</taxon>
        <taxon>Gammaproteobacteria</taxon>
        <taxon>Lysobacterales</taxon>
        <taxon>Lysobacteraceae</taxon>
        <taxon>Stenotrophomonas</taxon>
    </lineage>
</organism>
<reference evidence="1 2" key="1">
    <citation type="submission" date="2020-08" db="EMBL/GenBank/DDBJ databases">
        <title>Stenotrophomonas tumulicola JCM 30961.</title>
        <authorList>
            <person name="Deng Y."/>
        </authorList>
    </citation>
    <scope>NUCLEOTIDE SEQUENCE [LARGE SCALE GENOMIC DNA]</scope>
    <source>
        <strain evidence="1 2">JCM 30961</strain>
    </source>
</reference>
<evidence type="ECO:0000313" key="1">
    <source>
        <dbReference type="EMBL" id="MBA8680611.1"/>
    </source>
</evidence>
<dbReference type="AlphaFoldDB" id="A0A7W3FJX4"/>
<evidence type="ECO:0008006" key="3">
    <source>
        <dbReference type="Google" id="ProtNLM"/>
    </source>
</evidence>
<proteinExistence type="predicted"/>
<gene>
    <name evidence="1" type="ORF">H4O11_02180</name>
</gene>
<evidence type="ECO:0000313" key="2">
    <source>
        <dbReference type="Proteomes" id="UP000547058"/>
    </source>
</evidence>
<comment type="caution">
    <text evidence="1">The sequence shown here is derived from an EMBL/GenBank/DDBJ whole genome shotgun (WGS) entry which is preliminary data.</text>
</comment>
<name>A0A7W3FJX4_9GAMM</name>
<dbReference type="EMBL" id="JACGXS010000001">
    <property type="protein sequence ID" value="MBA8680611.1"/>
    <property type="molecule type" value="Genomic_DNA"/>
</dbReference>
<protein>
    <recommendedName>
        <fullName evidence="3">Toxin CptA</fullName>
    </recommendedName>
</protein>
<sequence length="149" mass="16714">MHTPSPCSTGSAPSRLEWRPSRLQAGAEALVLAAAPWLIAASDLPVRWQPPLVLSCWLFGLGGLWRALRRPRQRLWLQALPRPLLLDGIELEAPSLQARGPWLQLRWQGPGQGGCLLFWPDVLDRAQRRELRLAIRARQVSRRPSSVAP</sequence>
<keyword evidence="2" id="KW-1185">Reference proteome</keyword>